<comment type="caution">
    <text evidence="1">The sequence shown here is derived from an EMBL/GenBank/DDBJ whole genome shotgun (WGS) entry which is preliminary data.</text>
</comment>
<sequence length="50" mass="5560">MYFGQEGSSPAKLISMAAKFGQAEQFDLIIKSRQKNFGFTDQEQPAAFCP</sequence>
<evidence type="ECO:0000313" key="1">
    <source>
        <dbReference type="EMBL" id="EPX83939.1"/>
    </source>
</evidence>
<gene>
    <name evidence="1" type="ORF">Salmuc_01714</name>
</gene>
<dbReference type="HOGENOM" id="CLU_3122470_0_0_5"/>
<protein>
    <submittedName>
        <fullName evidence="1">Uncharacterized protein</fullName>
    </submittedName>
</protein>
<reference evidence="2" key="1">
    <citation type="journal article" date="2014" name="Stand. Genomic Sci.">
        <title>Genome sequence of the exopolysaccharide-producing Salipiger mucosus type strain (DSM 16094(T)), a moderately halophilic member of the Roseobacter clade.</title>
        <authorList>
            <person name="Riedel T."/>
            <person name="Spring S."/>
            <person name="Fiebig A."/>
            <person name="Petersen J."/>
            <person name="Kyrpides N.C."/>
            <person name="Goker M."/>
            <person name="Klenk H.P."/>
        </authorList>
    </citation>
    <scope>NUCLEOTIDE SEQUENCE [LARGE SCALE GENOMIC DNA]</scope>
    <source>
        <strain evidence="2">DSM 16094</strain>
    </source>
</reference>
<evidence type="ECO:0000313" key="2">
    <source>
        <dbReference type="Proteomes" id="UP000015347"/>
    </source>
</evidence>
<organism evidence="1 2">
    <name type="scientific">Salipiger mucosus DSM 16094</name>
    <dbReference type="NCBI Taxonomy" id="1123237"/>
    <lineage>
        <taxon>Bacteria</taxon>
        <taxon>Pseudomonadati</taxon>
        <taxon>Pseudomonadota</taxon>
        <taxon>Alphaproteobacteria</taxon>
        <taxon>Rhodobacterales</taxon>
        <taxon>Roseobacteraceae</taxon>
        <taxon>Salipiger</taxon>
    </lineage>
</organism>
<dbReference type="EMBL" id="APVH01000013">
    <property type="protein sequence ID" value="EPX83939.1"/>
    <property type="molecule type" value="Genomic_DNA"/>
</dbReference>
<keyword evidence="2" id="KW-1185">Reference proteome</keyword>
<dbReference type="AlphaFoldDB" id="S9SCG7"/>
<dbReference type="Proteomes" id="UP000015347">
    <property type="component" value="Unassembled WGS sequence"/>
</dbReference>
<name>S9SCG7_9RHOB</name>
<accession>S9SCG7</accession>
<proteinExistence type="predicted"/>